<evidence type="ECO:0000313" key="2">
    <source>
        <dbReference type="Proteomes" id="UP000524404"/>
    </source>
</evidence>
<sequence>MTKNPIASQGLNALQISLLRLFNRPMTDEQAHDLQKVLVKHYTAQLHEELERITEEKGYTQEDFDKMLNQDS</sequence>
<name>A0A841ETB0_9BACT</name>
<protein>
    <submittedName>
        <fullName evidence="1">Uncharacterized protein</fullName>
    </submittedName>
</protein>
<gene>
    <name evidence="1" type="ORF">HNP25_002946</name>
</gene>
<dbReference type="EMBL" id="JACHKT010000021">
    <property type="protein sequence ID" value="MBB6004283.1"/>
    <property type="molecule type" value="Genomic_DNA"/>
</dbReference>
<dbReference type="RefSeq" id="WP_184135183.1">
    <property type="nucleotide sequence ID" value="NZ_JACHKT010000021.1"/>
</dbReference>
<evidence type="ECO:0000313" key="1">
    <source>
        <dbReference type="EMBL" id="MBB6004283.1"/>
    </source>
</evidence>
<organism evidence="1 2">
    <name type="scientific">Arcicella rosea</name>
    <dbReference type="NCBI Taxonomy" id="502909"/>
    <lineage>
        <taxon>Bacteria</taxon>
        <taxon>Pseudomonadati</taxon>
        <taxon>Bacteroidota</taxon>
        <taxon>Cytophagia</taxon>
        <taxon>Cytophagales</taxon>
        <taxon>Flectobacillaceae</taxon>
        <taxon>Arcicella</taxon>
    </lineage>
</organism>
<comment type="caution">
    <text evidence="1">The sequence shown here is derived from an EMBL/GenBank/DDBJ whole genome shotgun (WGS) entry which is preliminary data.</text>
</comment>
<accession>A0A841ETB0</accession>
<proteinExistence type="predicted"/>
<dbReference type="Proteomes" id="UP000524404">
    <property type="component" value="Unassembled WGS sequence"/>
</dbReference>
<keyword evidence="2" id="KW-1185">Reference proteome</keyword>
<reference evidence="1 2" key="1">
    <citation type="submission" date="2020-08" db="EMBL/GenBank/DDBJ databases">
        <title>Functional genomics of gut bacteria from endangered species of beetles.</title>
        <authorList>
            <person name="Carlos-Shanley C."/>
        </authorList>
    </citation>
    <scope>NUCLEOTIDE SEQUENCE [LARGE SCALE GENOMIC DNA]</scope>
    <source>
        <strain evidence="1 2">S00070</strain>
    </source>
</reference>
<dbReference type="AlphaFoldDB" id="A0A841ETB0"/>